<evidence type="ECO:0000313" key="1">
    <source>
        <dbReference type="EMBL" id="CAJ2666620.1"/>
    </source>
</evidence>
<protein>
    <submittedName>
        <fullName evidence="1">Uncharacterized protein</fullName>
    </submittedName>
</protein>
<reference evidence="1" key="1">
    <citation type="submission" date="2023-10" db="EMBL/GenBank/DDBJ databases">
        <authorList>
            <person name="Rodriguez Cubillos JULIANA M."/>
            <person name="De Vega J."/>
        </authorList>
    </citation>
    <scope>NUCLEOTIDE SEQUENCE</scope>
</reference>
<dbReference type="EMBL" id="CASHSV030000513">
    <property type="protein sequence ID" value="CAJ2666620.1"/>
    <property type="molecule type" value="Genomic_DNA"/>
</dbReference>
<comment type="caution">
    <text evidence="1">The sequence shown here is derived from an EMBL/GenBank/DDBJ whole genome shotgun (WGS) entry which is preliminary data.</text>
</comment>
<organism evidence="1 2">
    <name type="scientific">Trifolium pratense</name>
    <name type="common">Red clover</name>
    <dbReference type="NCBI Taxonomy" id="57577"/>
    <lineage>
        <taxon>Eukaryota</taxon>
        <taxon>Viridiplantae</taxon>
        <taxon>Streptophyta</taxon>
        <taxon>Embryophyta</taxon>
        <taxon>Tracheophyta</taxon>
        <taxon>Spermatophyta</taxon>
        <taxon>Magnoliopsida</taxon>
        <taxon>eudicotyledons</taxon>
        <taxon>Gunneridae</taxon>
        <taxon>Pentapetalae</taxon>
        <taxon>rosids</taxon>
        <taxon>fabids</taxon>
        <taxon>Fabales</taxon>
        <taxon>Fabaceae</taxon>
        <taxon>Papilionoideae</taxon>
        <taxon>50 kb inversion clade</taxon>
        <taxon>NPAAA clade</taxon>
        <taxon>Hologalegina</taxon>
        <taxon>IRL clade</taxon>
        <taxon>Trifolieae</taxon>
        <taxon>Trifolium</taxon>
    </lineage>
</organism>
<name>A0ACB0LCX4_TRIPR</name>
<proteinExistence type="predicted"/>
<accession>A0ACB0LCX4</accession>
<sequence length="95" mass="11168">MINGLSMIEDTDMPSKMQIQAMAYASEALDLFDVLDCKYIAAHIKKLLDRWEPLKTGEPASSPNRRFDRLHTFFISHPKRRFVFFFLLDKTSFCY</sequence>
<gene>
    <name evidence="1" type="ORF">MILVUS5_LOCUS31392</name>
</gene>
<evidence type="ECO:0000313" key="2">
    <source>
        <dbReference type="Proteomes" id="UP001177021"/>
    </source>
</evidence>
<dbReference type="Proteomes" id="UP001177021">
    <property type="component" value="Unassembled WGS sequence"/>
</dbReference>
<keyword evidence="2" id="KW-1185">Reference proteome</keyword>